<dbReference type="Pfam" id="PF00657">
    <property type="entry name" value="Lipase_GDSL"/>
    <property type="match status" value="1"/>
</dbReference>
<evidence type="ECO:0000256" key="1">
    <source>
        <dbReference type="ARBA" id="ARBA00008668"/>
    </source>
</evidence>
<feature type="chain" id="PRO_5041990005" evidence="6">
    <location>
        <begin position="26"/>
        <end position="361"/>
    </location>
</feature>
<keyword evidence="2 6" id="KW-0732">Signal</keyword>
<dbReference type="GO" id="GO:0016788">
    <property type="term" value="F:hydrolase activity, acting on ester bonds"/>
    <property type="evidence" value="ECO:0007669"/>
    <property type="project" value="InterPro"/>
</dbReference>
<dbReference type="EMBL" id="JAVYJV010000001">
    <property type="protein sequence ID" value="KAK4379814.1"/>
    <property type="molecule type" value="Genomic_DNA"/>
</dbReference>
<feature type="signal peptide" evidence="6">
    <location>
        <begin position="1"/>
        <end position="25"/>
    </location>
</feature>
<keyword evidence="3" id="KW-0378">Hydrolase</keyword>
<dbReference type="PANTHER" id="PTHR22835:SF158">
    <property type="entry name" value="GDSL ESTERASE_LIPASE LIP-4-LIKE ISOFORM X1"/>
    <property type="match status" value="1"/>
</dbReference>
<evidence type="ECO:0000256" key="4">
    <source>
        <dbReference type="ARBA" id="ARBA00023180"/>
    </source>
</evidence>
<keyword evidence="8" id="KW-1185">Reference proteome</keyword>
<dbReference type="Proteomes" id="UP001291623">
    <property type="component" value="Unassembled WGS sequence"/>
</dbReference>
<evidence type="ECO:0000256" key="3">
    <source>
        <dbReference type="ARBA" id="ARBA00022801"/>
    </source>
</evidence>
<dbReference type="SUPFAM" id="SSF52266">
    <property type="entry name" value="SGNH hydrolase"/>
    <property type="match status" value="1"/>
</dbReference>
<dbReference type="PANTHER" id="PTHR22835">
    <property type="entry name" value="ZINC FINGER FYVE DOMAIN CONTAINING PROTEIN"/>
    <property type="match status" value="1"/>
</dbReference>
<comment type="caution">
    <text evidence="7">The sequence shown here is derived from an EMBL/GenBank/DDBJ whole genome shotgun (WGS) entry which is preliminary data.</text>
</comment>
<proteinExistence type="inferred from homology"/>
<dbReference type="InterPro" id="IPR036514">
    <property type="entry name" value="SGNH_hydro_sf"/>
</dbReference>
<organism evidence="7 8">
    <name type="scientific">Anisodus tanguticus</name>
    <dbReference type="NCBI Taxonomy" id="243964"/>
    <lineage>
        <taxon>Eukaryota</taxon>
        <taxon>Viridiplantae</taxon>
        <taxon>Streptophyta</taxon>
        <taxon>Embryophyta</taxon>
        <taxon>Tracheophyta</taxon>
        <taxon>Spermatophyta</taxon>
        <taxon>Magnoliopsida</taxon>
        <taxon>eudicotyledons</taxon>
        <taxon>Gunneridae</taxon>
        <taxon>Pentapetalae</taxon>
        <taxon>asterids</taxon>
        <taxon>lamiids</taxon>
        <taxon>Solanales</taxon>
        <taxon>Solanaceae</taxon>
        <taxon>Solanoideae</taxon>
        <taxon>Hyoscyameae</taxon>
        <taxon>Anisodus</taxon>
    </lineage>
</organism>
<dbReference type="AlphaFoldDB" id="A0AAE1SZR7"/>
<gene>
    <name evidence="7" type="ORF">RND71_001676</name>
</gene>
<evidence type="ECO:0000256" key="2">
    <source>
        <dbReference type="ARBA" id="ARBA00022729"/>
    </source>
</evidence>
<feature type="coiled-coil region" evidence="5">
    <location>
        <begin position="236"/>
        <end position="267"/>
    </location>
</feature>
<dbReference type="InterPro" id="IPR001087">
    <property type="entry name" value="GDSL"/>
</dbReference>
<keyword evidence="5" id="KW-0175">Coiled coil</keyword>
<evidence type="ECO:0000313" key="8">
    <source>
        <dbReference type="Proteomes" id="UP001291623"/>
    </source>
</evidence>
<evidence type="ECO:0000313" key="7">
    <source>
        <dbReference type="EMBL" id="KAK4379814.1"/>
    </source>
</evidence>
<evidence type="ECO:0000256" key="6">
    <source>
        <dbReference type="SAM" id="SignalP"/>
    </source>
</evidence>
<accession>A0AAE1SZR7</accession>
<evidence type="ECO:0000256" key="5">
    <source>
        <dbReference type="SAM" id="Coils"/>
    </source>
</evidence>
<keyword evidence="4" id="KW-0325">Glycoprotein</keyword>
<name>A0AAE1SZR7_9SOLA</name>
<sequence length="361" mass="40058">MNTSSRTTSMFILLAFFSISRLANHVVVSECSKKMMIFNFGDSNSDTGGYSAAHGIRFGFPDGRTFFHQTSDRLCDGRLILDFLCESLNMSYLTPYLESVRPNFKNGANFAIGGASTLPKNVLFSLSTQVLQFVRFLQLQSKGLEDLVEQDFKNAIYMIDIGQNDLAGAFTYLSQSQVIGLIPSFISEIQDAILGIYKRGGRNFWVHNTGPLGCLPQKVATRNASNMNDLDDYGCVKSMNEAAKAFNNQLRALCEQLRLQIKDATIVYVDMYAIKYDLIANASTYGIQNPLMICCGYGGPPYNYNSNITCRQSGCTLCEEGSAYVSWDGVHYTEFANSIVASKILSTNYSTPPLDLHHFCT</sequence>
<protein>
    <submittedName>
        <fullName evidence="7">Uncharacterized protein</fullName>
    </submittedName>
</protein>
<dbReference type="CDD" id="cd01837">
    <property type="entry name" value="SGNH_plant_lipase_like"/>
    <property type="match status" value="1"/>
</dbReference>
<comment type="similarity">
    <text evidence="1">Belongs to the 'GDSL' lipolytic enzyme family.</text>
</comment>
<dbReference type="InterPro" id="IPR035669">
    <property type="entry name" value="SGNH_plant_lipase-like"/>
</dbReference>
<reference evidence="7" key="1">
    <citation type="submission" date="2023-12" db="EMBL/GenBank/DDBJ databases">
        <title>Genome assembly of Anisodus tanguticus.</title>
        <authorList>
            <person name="Wang Y.-J."/>
        </authorList>
    </citation>
    <scope>NUCLEOTIDE SEQUENCE</scope>
    <source>
        <strain evidence="7">KB-2021</strain>
        <tissue evidence="7">Leaf</tissue>
    </source>
</reference>
<dbReference type="Gene3D" id="3.40.50.1110">
    <property type="entry name" value="SGNH hydrolase"/>
    <property type="match status" value="1"/>
</dbReference>